<organism evidence="14 15">
    <name type="scientific">Geothrix limicola</name>
    <dbReference type="NCBI Taxonomy" id="2927978"/>
    <lineage>
        <taxon>Bacteria</taxon>
        <taxon>Pseudomonadati</taxon>
        <taxon>Acidobacteriota</taxon>
        <taxon>Holophagae</taxon>
        <taxon>Holophagales</taxon>
        <taxon>Holophagaceae</taxon>
        <taxon>Geothrix</taxon>
    </lineage>
</organism>
<keyword evidence="15" id="KW-1185">Reference proteome</keyword>
<sequence length="339" mass="36697">MSILRYLAAPLAPLYGAVVRARNRSFDAHPERAARVAVPVVSVGNLSAGGTGKTPLTLYLAEGLEAAGWTNAVLSRGYGGRRDIDPMSVEADSDPRQTGDEPLLMARRLGSQRVVVGRKRHAAALRALAQRPGLRCLLLDDGFQHRALHRDLDLLVLDGVRLWGNGRMLPLGDLREPLDSARRAHALVVTRAARTKDRAEVEAWWARHGSGGPIFWVDFILGTLRPWPADGPSREAQGPAFAWCGLGHPEAFYADLLLAGHSWIGSHSFPDHQGPAPADLRRLQALARAEGAGWLVCTEKDAVKLGAEHARALDMPLFVAEQHVSGGEALLAWVQARLG</sequence>
<dbReference type="EC" id="2.7.1.130" evidence="3 13"/>
<evidence type="ECO:0000256" key="2">
    <source>
        <dbReference type="ARBA" id="ARBA00004870"/>
    </source>
</evidence>
<evidence type="ECO:0000256" key="5">
    <source>
        <dbReference type="ARBA" id="ARBA00022516"/>
    </source>
</evidence>
<proteinExistence type="inferred from homology"/>
<evidence type="ECO:0000256" key="3">
    <source>
        <dbReference type="ARBA" id="ARBA00012071"/>
    </source>
</evidence>
<feature type="binding site" evidence="13">
    <location>
        <begin position="47"/>
        <end position="54"/>
    </location>
    <ligand>
        <name>ATP</name>
        <dbReference type="ChEBI" id="CHEBI:30616"/>
    </ligand>
</feature>
<keyword evidence="10 13" id="KW-0067">ATP-binding</keyword>
<dbReference type="PANTHER" id="PTHR42724:SF1">
    <property type="entry name" value="TETRAACYLDISACCHARIDE 4'-KINASE, MITOCHONDRIAL-RELATED"/>
    <property type="match status" value="1"/>
</dbReference>
<evidence type="ECO:0000256" key="9">
    <source>
        <dbReference type="ARBA" id="ARBA00022777"/>
    </source>
</evidence>
<name>A0ABQ5QJN6_9BACT</name>
<comment type="catalytic activity">
    <reaction evidence="13">
        <text>a lipid A disaccharide + ATP = a lipid IVA + ADP + H(+)</text>
        <dbReference type="Rhea" id="RHEA:67840"/>
        <dbReference type="ChEBI" id="CHEBI:15378"/>
        <dbReference type="ChEBI" id="CHEBI:30616"/>
        <dbReference type="ChEBI" id="CHEBI:176343"/>
        <dbReference type="ChEBI" id="CHEBI:176425"/>
        <dbReference type="ChEBI" id="CHEBI:456216"/>
        <dbReference type="EC" id="2.7.1.130"/>
    </reaction>
</comment>
<keyword evidence="9 13" id="KW-0418">Kinase</keyword>
<evidence type="ECO:0000256" key="8">
    <source>
        <dbReference type="ARBA" id="ARBA00022741"/>
    </source>
</evidence>
<dbReference type="InterPro" id="IPR027417">
    <property type="entry name" value="P-loop_NTPase"/>
</dbReference>
<keyword evidence="5 13" id="KW-0444">Lipid biosynthesis</keyword>
<gene>
    <name evidence="13" type="primary">lpxK</name>
    <name evidence="14" type="ORF">GETHLI_30880</name>
</gene>
<comment type="similarity">
    <text evidence="13">Belongs to the LpxK family.</text>
</comment>
<dbReference type="PANTHER" id="PTHR42724">
    <property type="entry name" value="TETRAACYLDISACCHARIDE 4'-KINASE"/>
    <property type="match status" value="1"/>
</dbReference>
<evidence type="ECO:0000256" key="6">
    <source>
        <dbReference type="ARBA" id="ARBA00022556"/>
    </source>
</evidence>
<dbReference type="EMBL" id="BSDE01000007">
    <property type="protein sequence ID" value="GLH74586.1"/>
    <property type="molecule type" value="Genomic_DNA"/>
</dbReference>
<keyword evidence="6 13" id="KW-0441">Lipid A biosynthesis</keyword>
<dbReference type="NCBIfam" id="TIGR00682">
    <property type="entry name" value="lpxK"/>
    <property type="match status" value="1"/>
</dbReference>
<dbReference type="HAMAP" id="MF_00409">
    <property type="entry name" value="LpxK"/>
    <property type="match status" value="1"/>
</dbReference>
<reference evidence="14 15" key="1">
    <citation type="journal article" date="2023" name="Antonie Van Leeuwenhoek">
        <title>Mesoterricola silvestris gen. nov., sp. nov., Mesoterricola sediminis sp. nov., Geothrix oryzae sp. nov., Geothrix edaphica sp. nov., Geothrix rubra sp. nov., and Geothrix limicola sp. nov., six novel members of Acidobacteriota isolated from soils.</title>
        <authorList>
            <person name="Itoh H."/>
            <person name="Sugisawa Y."/>
            <person name="Mise K."/>
            <person name="Xu Z."/>
            <person name="Kuniyasu M."/>
            <person name="Ushijima N."/>
            <person name="Kawano K."/>
            <person name="Kobayashi E."/>
            <person name="Shiratori Y."/>
            <person name="Masuda Y."/>
            <person name="Senoo K."/>
        </authorList>
    </citation>
    <scope>NUCLEOTIDE SEQUENCE [LARGE SCALE GENOMIC DNA]</scope>
    <source>
        <strain evidence="14 15">Red804</strain>
    </source>
</reference>
<evidence type="ECO:0000256" key="11">
    <source>
        <dbReference type="ARBA" id="ARBA00023098"/>
    </source>
</evidence>
<evidence type="ECO:0000313" key="15">
    <source>
        <dbReference type="Proteomes" id="UP001165069"/>
    </source>
</evidence>
<dbReference type="RefSeq" id="WP_285577035.1">
    <property type="nucleotide sequence ID" value="NZ_BSDE01000007.1"/>
</dbReference>
<keyword evidence="11 13" id="KW-0443">Lipid metabolism</keyword>
<comment type="caution">
    <text evidence="14">The sequence shown here is derived from an EMBL/GenBank/DDBJ whole genome shotgun (WGS) entry which is preliminary data.</text>
</comment>
<comment type="function">
    <text evidence="1 13">Transfers the gamma-phosphate of ATP to the 4'-position of a tetraacyldisaccharide 1-phosphate intermediate (termed DS-1-P) to form tetraacyldisaccharide 1,4'-bis-phosphate (lipid IVA).</text>
</comment>
<evidence type="ECO:0000313" key="14">
    <source>
        <dbReference type="EMBL" id="GLH74586.1"/>
    </source>
</evidence>
<evidence type="ECO:0000256" key="1">
    <source>
        <dbReference type="ARBA" id="ARBA00002274"/>
    </source>
</evidence>
<evidence type="ECO:0000256" key="7">
    <source>
        <dbReference type="ARBA" id="ARBA00022679"/>
    </source>
</evidence>
<keyword evidence="8 13" id="KW-0547">Nucleotide-binding</keyword>
<dbReference type="InterPro" id="IPR003758">
    <property type="entry name" value="LpxK"/>
</dbReference>
<evidence type="ECO:0000256" key="13">
    <source>
        <dbReference type="HAMAP-Rule" id="MF_00409"/>
    </source>
</evidence>
<accession>A0ABQ5QJN6</accession>
<dbReference type="Proteomes" id="UP001165069">
    <property type="component" value="Unassembled WGS sequence"/>
</dbReference>
<keyword evidence="7 13" id="KW-0808">Transferase</keyword>
<dbReference type="SUPFAM" id="SSF52540">
    <property type="entry name" value="P-loop containing nucleoside triphosphate hydrolases"/>
    <property type="match status" value="1"/>
</dbReference>
<protein>
    <recommendedName>
        <fullName evidence="4 13">Tetraacyldisaccharide 4'-kinase</fullName>
        <ecNumber evidence="3 13">2.7.1.130</ecNumber>
    </recommendedName>
    <alternativeName>
        <fullName evidence="12 13">Lipid A 4'-kinase</fullName>
    </alternativeName>
</protein>
<dbReference type="Pfam" id="PF02606">
    <property type="entry name" value="LpxK"/>
    <property type="match status" value="1"/>
</dbReference>
<evidence type="ECO:0000256" key="12">
    <source>
        <dbReference type="ARBA" id="ARBA00029757"/>
    </source>
</evidence>
<evidence type="ECO:0000256" key="4">
    <source>
        <dbReference type="ARBA" id="ARBA00016436"/>
    </source>
</evidence>
<evidence type="ECO:0000256" key="10">
    <source>
        <dbReference type="ARBA" id="ARBA00022840"/>
    </source>
</evidence>
<comment type="pathway">
    <text evidence="2 13">Glycolipid biosynthesis; lipid IV(A) biosynthesis; lipid IV(A) from (3R)-3-hydroxytetradecanoyl-[acyl-carrier-protein] and UDP-N-acetyl-alpha-D-glucosamine: step 6/6.</text>
</comment>